<feature type="compositionally biased region" description="Low complexity" evidence="1">
    <location>
        <begin position="35"/>
        <end position="52"/>
    </location>
</feature>
<accession>A0AAD5UY99</accession>
<feature type="region of interest" description="Disordered" evidence="1">
    <location>
        <begin position="22"/>
        <end position="117"/>
    </location>
</feature>
<organism evidence="2 3">
    <name type="scientific">Meripilus lineatus</name>
    <dbReference type="NCBI Taxonomy" id="2056292"/>
    <lineage>
        <taxon>Eukaryota</taxon>
        <taxon>Fungi</taxon>
        <taxon>Dikarya</taxon>
        <taxon>Basidiomycota</taxon>
        <taxon>Agaricomycotina</taxon>
        <taxon>Agaricomycetes</taxon>
        <taxon>Polyporales</taxon>
        <taxon>Meripilaceae</taxon>
        <taxon>Meripilus</taxon>
    </lineage>
</organism>
<evidence type="ECO:0000313" key="2">
    <source>
        <dbReference type="EMBL" id="KAJ3477136.1"/>
    </source>
</evidence>
<proteinExistence type="predicted"/>
<reference evidence="2" key="1">
    <citation type="submission" date="2022-07" db="EMBL/GenBank/DDBJ databases">
        <title>Genome Sequence of Physisporinus lineatus.</title>
        <authorList>
            <person name="Buettner E."/>
        </authorList>
    </citation>
    <scope>NUCLEOTIDE SEQUENCE</scope>
    <source>
        <strain evidence="2">VT162</strain>
    </source>
</reference>
<dbReference type="Proteomes" id="UP001212997">
    <property type="component" value="Unassembled WGS sequence"/>
</dbReference>
<feature type="compositionally biased region" description="Basic and acidic residues" evidence="1">
    <location>
        <begin position="91"/>
        <end position="117"/>
    </location>
</feature>
<comment type="caution">
    <text evidence="2">The sequence shown here is derived from an EMBL/GenBank/DDBJ whole genome shotgun (WGS) entry which is preliminary data.</text>
</comment>
<sequence length="573" mass="63290">MNVISNLLDWILSSLPSVRLSEDHNDPEALSDGNSHSPPSISPSTTASSYPPVGFLNRASQSSLRSQRSSPPRSSSDTQQTQPTPNPQDLHSVERSKGWDRERERERQREREREQDRQRILALERENALLSQRVSQLELDLRSAKQTIHTLNLVAAPHLPLPPSLPQFPPPPSDPLLLKATYEKLLGTYNLTQRAVLERTEEVSSLKSYLSKNDEVSGAQILQALRDLNAEIVQLAASIAEEFSASMDRHINLAKPSDMDLVSSVLGPVLTNLLATRDHEGDPTLVQFAIQAWEVVCIGKVLDSFCFGLPSEVDQAFLRIFDHMHRSEPQPITSRWRALAHAHARALISPPASNSNGSRPPQSPFLTLAETNLRGLLAILAISGCTDPKGTHVQLFRERFGHILLRISERVERISVVMKEGIMSSNFEILWVGTRRKGFVAEDRKGQDGLVRYDENKMDNVFIGHGSEKGGVLCTVEFGLMCVRQAGDGMGMSSQQQLVQQHHRKMSSGDINALAKMNGNGIANGAVNGNGYANGHGHTNGVSKPHMNGFSDSLQRSLLLKPKILLESVVEFL</sequence>
<keyword evidence="3" id="KW-1185">Reference proteome</keyword>
<protein>
    <submittedName>
        <fullName evidence="2">Uncharacterized protein</fullName>
    </submittedName>
</protein>
<name>A0AAD5UY99_9APHY</name>
<gene>
    <name evidence="2" type="ORF">NLI96_g10676</name>
</gene>
<evidence type="ECO:0000256" key="1">
    <source>
        <dbReference type="SAM" id="MobiDB-lite"/>
    </source>
</evidence>
<dbReference type="AlphaFoldDB" id="A0AAD5UY99"/>
<feature type="compositionally biased region" description="Low complexity" evidence="1">
    <location>
        <begin position="60"/>
        <end position="83"/>
    </location>
</feature>
<evidence type="ECO:0000313" key="3">
    <source>
        <dbReference type="Proteomes" id="UP001212997"/>
    </source>
</evidence>
<dbReference type="EMBL" id="JANAWD010000627">
    <property type="protein sequence ID" value="KAJ3477136.1"/>
    <property type="molecule type" value="Genomic_DNA"/>
</dbReference>